<feature type="domain" description="SpaA-like prealbumin fold" evidence="7">
    <location>
        <begin position="340"/>
        <end position="429"/>
    </location>
</feature>
<organism evidence="9 10">
    <name type="scientific">Breznakia pachnodae</name>
    <dbReference type="NCBI Taxonomy" id="265178"/>
    <lineage>
        <taxon>Bacteria</taxon>
        <taxon>Bacillati</taxon>
        <taxon>Bacillota</taxon>
        <taxon>Erysipelotrichia</taxon>
        <taxon>Erysipelotrichales</taxon>
        <taxon>Erysipelotrichaceae</taxon>
        <taxon>Breznakia</taxon>
    </lineage>
</organism>
<evidence type="ECO:0000313" key="10">
    <source>
        <dbReference type="Proteomes" id="UP001230220"/>
    </source>
</evidence>
<keyword evidence="2" id="KW-0964">Secreted</keyword>
<dbReference type="Pfam" id="PF18202">
    <property type="entry name" value="TQ"/>
    <property type="match status" value="2"/>
</dbReference>
<feature type="domain" description="SpaA-like prealbumin fold" evidence="7">
    <location>
        <begin position="659"/>
        <end position="754"/>
    </location>
</feature>
<evidence type="ECO:0000259" key="7">
    <source>
        <dbReference type="Pfam" id="PF17802"/>
    </source>
</evidence>
<dbReference type="InterPro" id="IPR013783">
    <property type="entry name" value="Ig-like_fold"/>
</dbReference>
<keyword evidence="10" id="KW-1185">Reference proteome</keyword>
<dbReference type="EMBL" id="JAUSUR010000004">
    <property type="protein sequence ID" value="MDQ0361570.1"/>
    <property type="molecule type" value="Genomic_DNA"/>
</dbReference>
<dbReference type="Gene3D" id="2.60.40.3930">
    <property type="match status" value="2"/>
</dbReference>
<evidence type="ECO:0000256" key="4">
    <source>
        <dbReference type="SAM" id="MobiDB-lite"/>
    </source>
</evidence>
<comment type="caution">
    <text evidence="9">The sequence shown here is derived from an EMBL/GenBank/DDBJ whole genome shotgun (WGS) entry which is preliminary data.</text>
</comment>
<sequence length="1389" mass="153505">MHKVKKIMKLLLVALIAFTALFNFGNDSAILANELSDNETITESDIVEKDEKEVVETNEAEITTTVEDGIITVEDDSVDLSSNDSEEVNESEDSARETRAGPTTRAGTVVASRGSTGYSHSGTASGNGHTAWFTDQEILMLTGDGTLGWCVEPWEVVSNPAGTSGYTPNASKMDAIDSYILHGYYLRGKSTYNYAVVQLMIWELGYGYVPSSHTVPNYQTEKASILASIAQNNTKLSFTGQTIKVRVGTPVTITDTNGVLNSYSITVNNTGVNIVKSGNTLTLTATADDVDGTVRFARYMNTGMPDNSILWTNPTEQDVYSGGSQDPVFSTLNIEVEKFGSLEIAKKDNLGNYISGAKFDVFYNSGDDAGTKIGSYTTGADGKVKIDDILPEEVKIVETYVPSPLVLESTPAYATIIPNETVTYTKTNQRVTGTAKLYKVDKDTGLKIPLGEADLDDAVYGLYAGENIKDGVTGAPKYSTDQLVKSEVIGSDLEIVISGLEPGIYYFKEISASNGYNIDPNKYTLDLRYVNSATAVVTKQATSKQEVKRGNIKVQKFINTEGSGIKLPEFGAVFKVQIEDEVQLLGEANAPVYATITTDIQGMGEANNLPWAGKSGYRVTQTKAANENLGLAPAWNSKIVNHGETLYYIVGNELHTSYLQVYKYDEDLGENIIFPATFKIWDVDNNEWYSEVVGNKQISEWATDENGMLITNKVLPAGKYELVETGTPSNYLDPEERVPFEIKASNVHEVNIDGKPILVIRVSNQAPKGKLVLNKLFERVEGLHDDETLVSGWKVTYVDHDVLANYDNETVVHYEGEQLVNAQSADGLFYATEDEVLEMLDIYIGSGEGTTLKFEEVVVPEGYVKADDFTVNFKKDKDDNQTKIIEIDREIENKVIRTDLEVVKKNKYSEEIVKDIEGFEFTLYADEELTQEIETVSVDPTTGSAVFKNLPYSFNGYLVETAVPEGWILSDEVVNVIINGETEGLGNTYSIEYYNKPEPTLGTKATHINGSKVINPDIDNILIDDCDYTGVDTSLVYDKIWELRKSSTGEIILTETESEVTFPTYDGTYRINVFVPAGTLEAGEDYYFAEYIKVHGEDIPYVEHNDPEDEGQTVRTEEPTLGTLATGLNNEKVFDPTIDNIMIDVASYTGIDPNFVYDRVWEIRDSETQELVLSDVEKDTRFDTPEGKYTVTVNVPAYTLENGKSYYFVEKLVVKTVDEEGNEKEEIFVEHNDPKDEGQAVRMEETEFKVYINKVDSISLENIKKDFEFTADVFDQDGKLLESIVVKGDAETGIATFTFTGAGTYGHIEFRESDAPLGYALSDEVVKVTMDDFNDENTYSFKYVNTMMPAAAVVAGDVTNTNMLVLMSLISLGLVVVIASKKRKGRVNE</sequence>
<dbReference type="RefSeq" id="WP_307408420.1">
    <property type="nucleotide sequence ID" value="NZ_JAUSUR010000004.1"/>
</dbReference>
<feature type="domain" description="SpaA-like prealbumin fold" evidence="7">
    <location>
        <begin position="436"/>
        <end position="531"/>
    </location>
</feature>
<name>A0ABU0E3V7_9FIRM</name>
<keyword evidence="5" id="KW-1133">Transmembrane helix</keyword>
<keyword evidence="5" id="KW-0472">Membrane</keyword>
<reference evidence="9 10" key="1">
    <citation type="submission" date="2023-07" db="EMBL/GenBank/DDBJ databases">
        <title>Genomic Encyclopedia of Type Strains, Phase IV (KMG-IV): sequencing the most valuable type-strain genomes for metagenomic binning, comparative biology and taxonomic classification.</title>
        <authorList>
            <person name="Goeker M."/>
        </authorList>
    </citation>
    <scope>NUCLEOTIDE SEQUENCE [LARGE SCALE GENOMIC DNA]</scope>
    <source>
        <strain evidence="9 10">DSM 16784</strain>
    </source>
</reference>
<dbReference type="InterPro" id="IPR041033">
    <property type="entry name" value="SpaA_PFL_dom_1"/>
</dbReference>
<dbReference type="NCBIfam" id="NF033903">
    <property type="entry name" value="VaFE_rpt"/>
    <property type="match status" value="1"/>
</dbReference>
<evidence type="ECO:0000256" key="1">
    <source>
        <dbReference type="ARBA" id="ARBA00007257"/>
    </source>
</evidence>
<keyword evidence="5" id="KW-0812">Transmembrane</keyword>
<gene>
    <name evidence="9" type="ORF">J2S15_002320</name>
</gene>
<evidence type="ECO:0000259" key="8">
    <source>
        <dbReference type="Pfam" id="PF18202"/>
    </source>
</evidence>
<dbReference type="InterPro" id="IPR041100">
    <property type="entry name" value="TQ"/>
</dbReference>
<comment type="similarity">
    <text evidence="1">Belongs to the serine-aspartate repeat-containing protein (SDr) family.</text>
</comment>
<feature type="domain" description="SpaA-like prealbumin fold" evidence="7">
    <location>
        <begin position="903"/>
        <end position="979"/>
    </location>
</feature>
<feature type="chain" id="PRO_5046313877" evidence="6">
    <location>
        <begin position="26"/>
        <end position="1389"/>
    </location>
</feature>
<protein>
    <submittedName>
        <fullName evidence="9">Uncharacterized protein</fullName>
    </submittedName>
</protein>
<feature type="transmembrane region" description="Helical" evidence="5">
    <location>
        <begin position="1363"/>
        <end position="1380"/>
    </location>
</feature>
<proteinExistence type="inferred from homology"/>
<feature type="domain" description="T-Q ester bond containing" evidence="8">
    <location>
        <begin position="1119"/>
        <end position="1242"/>
    </location>
</feature>
<dbReference type="Gene3D" id="2.60.40.10">
    <property type="entry name" value="Immunoglobulins"/>
    <property type="match status" value="5"/>
</dbReference>
<evidence type="ECO:0000256" key="6">
    <source>
        <dbReference type="SAM" id="SignalP"/>
    </source>
</evidence>
<feature type="signal peptide" evidence="6">
    <location>
        <begin position="1"/>
        <end position="25"/>
    </location>
</feature>
<accession>A0ABU0E3V7</accession>
<feature type="compositionally biased region" description="Polar residues" evidence="4">
    <location>
        <begin position="113"/>
        <end position="125"/>
    </location>
</feature>
<evidence type="ECO:0000256" key="5">
    <source>
        <dbReference type="SAM" id="Phobius"/>
    </source>
</evidence>
<feature type="domain" description="T-Q ester bond containing" evidence="8">
    <location>
        <begin position="999"/>
        <end position="1115"/>
    </location>
</feature>
<dbReference type="PANTHER" id="PTHR36108:SF13">
    <property type="entry name" value="COLOSSIN-B-RELATED"/>
    <property type="match status" value="1"/>
</dbReference>
<keyword evidence="3 6" id="KW-0732">Signal</keyword>
<dbReference type="Pfam" id="PF17802">
    <property type="entry name" value="SpaA"/>
    <property type="match status" value="4"/>
</dbReference>
<feature type="region of interest" description="Disordered" evidence="4">
    <location>
        <begin position="74"/>
        <end position="125"/>
    </location>
</feature>
<evidence type="ECO:0000256" key="2">
    <source>
        <dbReference type="ARBA" id="ARBA00022525"/>
    </source>
</evidence>
<feature type="compositionally biased region" description="Acidic residues" evidence="4">
    <location>
        <begin position="74"/>
        <end position="92"/>
    </location>
</feature>
<evidence type="ECO:0000313" key="9">
    <source>
        <dbReference type="EMBL" id="MDQ0361570.1"/>
    </source>
</evidence>
<dbReference type="PANTHER" id="PTHR36108">
    <property type="entry name" value="COLOSSIN-B-RELATED"/>
    <property type="match status" value="1"/>
</dbReference>
<evidence type="ECO:0000256" key="3">
    <source>
        <dbReference type="ARBA" id="ARBA00022729"/>
    </source>
</evidence>
<dbReference type="Proteomes" id="UP001230220">
    <property type="component" value="Unassembled WGS sequence"/>
</dbReference>